<dbReference type="OrthoDB" id="8611558at2"/>
<dbReference type="GeneID" id="94580863"/>
<name>A0A1X3DAL9_9NEIS</name>
<gene>
    <name evidence="2" type="ORF">BWD09_06405</name>
</gene>
<evidence type="ECO:0000313" key="3">
    <source>
        <dbReference type="Proteomes" id="UP000193118"/>
    </source>
</evidence>
<sequence length="105" mass="11445">MFQAFVLGFWTLWSSSRDIRAVSEGLAFTIISILISMGIDFALPQIDGQWCAVMGILWAYASLLFAIVNRVAGSFMSTMVLAAVGAIGYYQLFERLPAWVAGLAA</sequence>
<keyword evidence="1" id="KW-1133">Transmembrane helix</keyword>
<dbReference type="EMBL" id="MTBO01000013">
    <property type="protein sequence ID" value="OSI16856.1"/>
    <property type="molecule type" value="Genomic_DNA"/>
</dbReference>
<keyword evidence="1" id="KW-0472">Membrane</keyword>
<feature type="transmembrane region" description="Helical" evidence="1">
    <location>
        <begin position="50"/>
        <end position="68"/>
    </location>
</feature>
<dbReference type="Proteomes" id="UP000193118">
    <property type="component" value="Unassembled WGS sequence"/>
</dbReference>
<dbReference type="RefSeq" id="WP_085365881.1">
    <property type="nucleotide sequence ID" value="NZ_CAUJPZ010000029.1"/>
</dbReference>
<protein>
    <submittedName>
        <fullName evidence="2">Multidrug transporter MatE</fullName>
    </submittedName>
</protein>
<proteinExistence type="predicted"/>
<dbReference type="STRING" id="194197.BWD09_06405"/>
<comment type="caution">
    <text evidence="2">The sequence shown here is derived from an EMBL/GenBank/DDBJ whole genome shotgun (WGS) entry which is preliminary data.</text>
</comment>
<dbReference type="AlphaFoldDB" id="A0A1X3DAL9"/>
<keyword evidence="3" id="KW-1185">Reference proteome</keyword>
<evidence type="ECO:0000313" key="2">
    <source>
        <dbReference type="EMBL" id="OSI16856.1"/>
    </source>
</evidence>
<reference evidence="3" key="1">
    <citation type="submission" date="2017-01" db="EMBL/GenBank/DDBJ databases">
        <authorList>
            <person name="Wolfgang W.J."/>
            <person name="Cole J."/>
            <person name="Wroblewski D."/>
            <person name="Mcginnis J."/>
            <person name="Musser K.A."/>
        </authorList>
    </citation>
    <scope>NUCLEOTIDE SEQUENCE [LARGE SCALE GENOMIC DNA]</scope>
    <source>
        <strain evidence="3">DSM 19151</strain>
    </source>
</reference>
<keyword evidence="1" id="KW-0812">Transmembrane</keyword>
<evidence type="ECO:0000256" key="1">
    <source>
        <dbReference type="SAM" id="Phobius"/>
    </source>
</evidence>
<organism evidence="2 3">
    <name type="scientific">Neisseria dentiae</name>
    <dbReference type="NCBI Taxonomy" id="194197"/>
    <lineage>
        <taxon>Bacteria</taxon>
        <taxon>Pseudomonadati</taxon>
        <taxon>Pseudomonadota</taxon>
        <taxon>Betaproteobacteria</taxon>
        <taxon>Neisseriales</taxon>
        <taxon>Neisseriaceae</taxon>
        <taxon>Neisseria</taxon>
    </lineage>
</organism>
<accession>A0A1X3DAL9</accession>
<feature type="transmembrane region" description="Helical" evidence="1">
    <location>
        <begin position="26"/>
        <end position="43"/>
    </location>
</feature>
<feature type="transmembrane region" description="Helical" evidence="1">
    <location>
        <begin position="74"/>
        <end position="93"/>
    </location>
</feature>